<proteinExistence type="predicted"/>
<protein>
    <recommendedName>
        <fullName evidence="1">Coiled-coil protein 142 C-terminal domain-containing protein</fullName>
    </recommendedName>
</protein>
<dbReference type="Proteomes" id="UP000719412">
    <property type="component" value="Unassembled WGS sequence"/>
</dbReference>
<dbReference type="InterPro" id="IPR026700">
    <property type="entry name" value="CCDC142"/>
</dbReference>
<dbReference type="AlphaFoldDB" id="A0A8J6HUR8"/>
<dbReference type="PANTHER" id="PTHR21436:SF2">
    <property type="entry name" value="COILED-COIL DOMAIN-CONTAINING PROTEIN 142"/>
    <property type="match status" value="1"/>
</dbReference>
<organism evidence="2 3">
    <name type="scientific">Tenebrio molitor</name>
    <name type="common">Yellow mealworm beetle</name>
    <dbReference type="NCBI Taxonomy" id="7067"/>
    <lineage>
        <taxon>Eukaryota</taxon>
        <taxon>Metazoa</taxon>
        <taxon>Ecdysozoa</taxon>
        <taxon>Arthropoda</taxon>
        <taxon>Hexapoda</taxon>
        <taxon>Insecta</taxon>
        <taxon>Pterygota</taxon>
        <taxon>Neoptera</taxon>
        <taxon>Endopterygota</taxon>
        <taxon>Coleoptera</taxon>
        <taxon>Polyphaga</taxon>
        <taxon>Cucujiformia</taxon>
        <taxon>Tenebrionidae</taxon>
        <taxon>Tenebrio</taxon>
    </lineage>
</organism>
<comment type="caution">
    <text evidence="2">The sequence shown here is derived from an EMBL/GenBank/DDBJ whole genome shotgun (WGS) entry which is preliminary data.</text>
</comment>
<dbReference type="EMBL" id="JABDTM020009358">
    <property type="protein sequence ID" value="KAH0821115.1"/>
    <property type="molecule type" value="Genomic_DNA"/>
</dbReference>
<accession>A0A8J6HUR8</accession>
<gene>
    <name evidence="2" type="ORF">GEV33_001676</name>
</gene>
<dbReference type="PANTHER" id="PTHR21436">
    <property type="entry name" value="COILED-COIL DOMAIN-CONTAINING PROTEIN 142"/>
    <property type="match status" value="1"/>
</dbReference>
<dbReference type="Pfam" id="PF14923">
    <property type="entry name" value="CCDC142"/>
    <property type="match status" value="1"/>
</dbReference>
<evidence type="ECO:0000313" key="3">
    <source>
        <dbReference type="Proteomes" id="UP000719412"/>
    </source>
</evidence>
<evidence type="ECO:0000313" key="2">
    <source>
        <dbReference type="EMBL" id="KAH0821115.1"/>
    </source>
</evidence>
<reference evidence="2" key="1">
    <citation type="journal article" date="2020" name="J Insects Food Feed">
        <title>The yellow mealworm (Tenebrio molitor) genome: a resource for the emerging insects as food and feed industry.</title>
        <authorList>
            <person name="Eriksson T."/>
            <person name="Andere A."/>
            <person name="Kelstrup H."/>
            <person name="Emery V."/>
            <person name="Picard C."/>
        </authorList>
    </citation>
    <scope>NUCLEOTIDE SEQUENCE</scope>
    <source>
        <strain evidence="2">Stoneville</strain>
        <tissue evidence="2">Whole head</tissue>
    </source>
</reference>
<sequence length="731" mass="83842">MILLPWSYDVKGSEIIFQECKNLKRSSTNLLQRISALLENLKKKYNTKIHHNCIQNELNIQELEDINLTMDVMVNNFSLVFQKLNFECDSQIIMEKIKIWKDLLWKIKLKICYFIQELINEIAYLFIYYGEILLTLTLRISTAYNNLFAIDTKFGIVKNMSVCNNTCPYLFFPLRKISVTRLLQMISSNRAELCCHKLIDCLLETYKLYETNDDDNSSDNSSFEIYRALTKHMSPPDPSEPTNKNKILNFDNGSNNETFLSIEELIAYEEKNVLDLLDTILKVAPAMLGCDGVKKSKSTGATKISTKARQKVLDYYEQILWGEVGNFLEHIILWWASSPLSARSPHSSQHLREWITQFIPTAEIPSVVLSALTSLADALGVHVTLTSWDQHFRLALVSSKSMYNPETGKLFCNVLQDLVMLCNQCEITPDWIIGAPLEELPLVEQIPVLHRLDHSIHTTRLWAVSETKKIANNWNVDAFFTVTHTDIVSCLAQLNSLRFTDHSADIEKGGLGVHVQVCTLMRAKLASEVQENITKLKGTPNECVKGLASICRTISLANLQMIFPENSYWRRVSTQLPEKPSSYVDKFLVATDDHVISNMILQIMCESWLDHIYMNKIKFSQYGACQLLCDFGYVETWLMNSSVATQAMRKKMIKNEVLRRCEGVGRLLLRCPGEQIKMIDKNKKIEPNTPNGEKTELMPAEMYVPNQEQWLELRAIKKRNLFKSSLCCGKF</sequence>
<keyword evidence="3" id="KW-1185">Reference proteome</keyword>
<name>A0A8J6HUR8_TENMO</name>
<reference evidence="2" key="2">
    <citation type="submission" date="2021-08" db="EMBL/GenBank/DDBJ databases">
        <authorList>
            <person name="Eriksson T."/>
        </authorList>
    </citation>
    <scope>NUCLEOTIDE SEQUENCE</scope>
    <source>
        <strain evidence="2">Stoneville</strain>
        <tissue evidence="2">Whole head</tissue>
    </source>
</reference>
<dbReference type="InterPro" id="IPR055350">
    <property type="entry name" value="CCDC142_C"/>
</dbReference>
<feature type="domain" description="Coiled-coil protein 142 C-terminal" evidence="1">
    <location>
        <begin position="320"/>
        <end position="675"/>
    </location>
</feature>
<evidence type="ECO:0000259" key="1">
    <source>
        <dbReference type="Pfam" id="PF14923"/>
    </source>
</evidence>